<gene>
    <name evidence="7" type="ORF">NHX12_030000</name>
</gene>
<dbReference type="GO" id="GO:0006937">
    <property type="term" value="P:regulation of muscle contraction"/>
    <property type="evidence" value="ECO:0007669"/>
    <property type="project" value="InterPro"/>
</dbReference>
<feature type="compositionally biased region" description="Acidic residues" evidence="6">
    <location>
        <begin position="1"/>
        <end position="13"/>
    </location>
</feature>
<dbReference type="SUPFAM" id="SSF90250">
    <property type="entry name" value="Troponin coil-coiled subunits"/>
    <property type="match status" value="1"/>
</dbReference>
<name>A0A9Q0E8N5_9TELE</name>
<dbReference type="GO" id="GO:0030172">
    <property type="term" value="F:troponin C binding"/>
    <property type="evidence" value="ECO:0007669"/>
    <property type="project" value="TreeGrafter"/>
</dbReference>
<evidence type="ECO:0000313" key="7">
    <source>
        <dbReference type="EMBL" id="KAJ3602241.1"/>
    </source>
</evidence>
<dbReference type="OrthoDB" id="330499at2759"/>
<evidence type="ECO:0000256" key="3">
    <source>
        <dbReference type="ARBA" id="ARBA00022553"/>
    </source>
</evidence>
<evidence type="ECO:0000313" key="8">
    <source>
        <dbReference type="Proteomes" id="UP001148018"/>
    </source>
</evidence>
<organism evidence="7 8">
    <name type="scientific">Muraenolepis orangiensis</name>
    <name type="common">Patagonian moray cod</name>
    <dbReference type="NCBI Taxonomy" id="630683"/>
    <lineage>
        <taxon>Eukaryota</taxon>
        <taxon>Metazoa</taxon>
        <taxon>Chordata</taxon>
        <taxon>Craniata</taxon>
        <taxon>Vertebrata</taxon>
        <taxon>Euteleostomi</taxon>
        <taxon>Actinopterygii</taxon>
        <taxon>Neopterygii</taxon>
        <taxon>Teleostei</taxon>
        <taxon>Neoteleostei</taxon>
        <taxon>Acanthomorphata</taxon>
        <taxon>Zeiogadaria</taxon>
        <taxon>Gadariae</taxon>
        <taxon>Gadiformes</taxon>
        <taxon>Muraenolepidoidei</taxon>
        <taxon>Muraenolepididae</taxon>
        <taxon>Muraenolepis</taxon>
    </lineage>
</organism>
<comment type="function">
    <text evidence="1">Troponin T is the tropomyosin-binding subunit of troponin, the thin filament regulatory complex which confers calcium-sensitivity to striated muscle actomyosin ATPase activity.</text>
</comment>
<proteinExistence type="inferred from homology"/>
<protein>
    <recommendedName>
        <fullName evidence="9">Troponin T</fullName>
    </recommendedName>
</protein>
<comment type="similarity">
    <text evidence="2">Belongs to the troponin T family.</text>
</comment>
<dbReference type="GO" id="GO:0045214">
    <property type="term" value="P:sarcomere organization"/>
    <property type="evidence" value="ECO:0007669"/>
    <property type="project" value="TreeGrafter"/>
</dbReference>
<dbReference type="Gene3D" id="1.20.5.350">
    <property type="match status" value="1"/>
</dbReference>
<sequence>MSDTEDLAYEDEQGFVPGLAPPKIPDGEKVDFDDIHRKRMEKDLNELQTLIEVHFEGRKKEEEELLCLTDRIDKRRSERAEQTKVRAEREKERQNRMAEEKSRKEDEEAKRKADDDAKKKKILSSLNFSGYKELNIDHLKEDRLREKADELWEWMHQLEAERFELQYKYSKQKYEVTVLRNRVSDHQKV</sequence>
<dbReference type="GO" id="GO:0005861">
    <property type="term" value="C:troponin complex"/>
    <property type="evidence" value="ECO:0007669"/>
    <property type="project" value="InterPro"/>
</dbReference>
<dbReference type="EMBL" id="JANIIK010000046">
    <property type="protein sequence ID" value="KAJ3602241.1"/>
    <property type="molecule type" value="Genomic_DNA"/>
</dbReference>
<keyword evidence="3" id="KW-0597">Phosphoprotein</keyword>
<evidence type="ECO:0000256" key="4">
    <source>
        <dbReference type="ARBA" id="ARBA00022990"/>
    </source>
</evidence>
<accession>A0A9Q0E8N5</accession>
<keyword evidence="8" id="KW-1185">Reference proteome</keyword>
<dbReference type="InterPro" id="IPR001978">
    <property type="entry name" value="Troponin"/>
</dbReference>
<evidence type="ECO:0000256" key="6">
    <source>
        <dbReference type="SAM" id="MobiDB-lite"/>
    </source>
</evidence>
<dbReference type="InterPro" id="IPR027707">
    <property type="entry name" value="TNNT"/>
</dbReference>
<dbReference type="GO" id="GO:0031013">
    <property type="term" value="F:troponin I binding"/>
    <property type="evidence" value="ECO:0007669"/>
    <property type="project" value="TreeGrafter"/>
</dbReference>
<dbReference type="GO" id="GO:0005523">
    <property type="term" value="F:tropomyosin binding"/>
    <property type="evidence" value="ECO:0007669"/>
    <property type="project" value="TreeGrafter"/>
</dbReference>
<comment type="caution">
    <text evidence="7">The sequence shown here is derived from an EMBL/GenBank/DDBJ whole genome shotgun (WGS) entry which is preliminary data.</text>
</comment>
<evidence type="ECO:0000256" key="2">
    <source>
        <dbReference type="ARBA" id="ARBA00008330"/>
    </source>
</evidence>
<dbReference type="GO" id="GO:0060048">
    <property type="term" value="P:cardiac muscle contraction"/>
    <property type="evidence" value="ECO:0007669"/>
    <property type="project" value="TreeGrafter"/>
</dbReference>
<dbReference type="Proteomes" id="UP001148018">
    <property type="component" value="Unassembled WGS sequence"/>
</dbReference>
<evidence type="ECO:0000256" key="1">
    <source>
        <dbReference type="ARBA" id="ARBA00003363"/>
    </source>
</evidence>
<keyword evidence="5" id="KW-0514">Muscle protein</keyword>
<feature type="region of interest" description="Disordered" evidence="6">
    <location>
        <begin position="77"/>
        <end position="118"/>
    </location>
</feature>
<feature type="region of interest" description="Disordered" evidence="6">
    <location>
        <begin position="1"/>
        <end position="30"/>
    </location>
</feature>
<dbReference type="PANTHER" id="PTHR11521:SF5">
    <property type="entry name" value="TROPONIN T, CARDIAC MUSCLE"/>
    <property type="match status" value="1"/>
</dbReference>
<keyword evidence="4" id="KW-0007">Acetylation</keyword>
<dbReference type="InterPro" id="IPR038077">
    <property type="entry name" value="Troponin_sf"/>
</dbReference>
<evidence type="ECO:0008006" key="9">
    <source>
        <dbReference type="Google" id="ProtNLM"/>
    </source>
</evidence>
<dbReference type="PANTHER" id="PTHR11521">
    <property type="entry name" value="TROPONIN T"/>
    <property type="match status" value="1"/>
</dbReference>
<dbReference type="AlphaFoldDB" id="A0A9Q0E8N5"/>
<reference evidence="7" key="1">
    <citation type="submission" date="2022-07" db="EMBL/GenBank/DDBJ databases">
        <title>Chromosome-level genome of Muraenolepis orangiensis.</title>
        <authorList>
            <person name="Kim J."/>
        </authorList>
    </citation>
    <scope>NUCLEOTIDE SEQUENCE</scope>
    <source>
        <strain evidence="7">KU_S4_2022</strain>
        <tissue evidence="7">Muscle</tissue>
    </source>
</reference>
<dbReference type="Pfam" id="PF00992">
    <property type="entry name" value="Troponin"/>
    <property type="match status" value="1"/>
</dbReference>
<evidence type="ECO:0000256" key="5">
    <source>
        <dbReference type="ARBA" id="ARBA00023179"/>
    </source>
</evidence>